<feature type="chain" id="PRO_5002326254" evidence="2">
    <location>
        <begin position="27"/>
        <end position="440"/>
    </location>
</feature>
<dbReference type="PATRIC" id="fig|159743.3.peg.701"/>
<dbReference type="RefSeq" id="WP_044644756.1">
    <property type="nucleotide sequence ID" value="NZ_JTHP01000003.1"/>
</dbReference>
<evidence type="ECO:0000256" key="1">
    <source>
        <dbReference type="SAM" id="MobiDB-lite"/>
    </source>
</evidence>
<dbReference type="OrthoDB" id="9785380at2"/>
<comment type="caution">
    <text evidence="3">The sequence shown here is derived from an EMBL/GenBank/DDBJ whole genome shotgun (WGS) entry which is preliminary data.</text>
</comment>
<feature type="compositionally biased region" description="Low complexity" evidence="1">
    <location>
        <begin position="309"/>
        <end position="320"/>
    </location>
</feature>
<keyword evidence="4" id="KW-1185">Reference proteome</keyword>
<dbReference type="PANTHER" id="PTHR37507">
    <property type="entry name" value="SPORULATION PROTEIN YDCC"/>
    <property type="match status" value="1"/>
</dbReference>
<accession>A0A0D7X819</accession>
<dbReference type="InterPro" id="IPR052944">
    <property type="entry name" value="Sporulation_related"/>
</dbReference>
<evidence type="ECO:0000313" key="4">
    <source>
        <dbReference type="Proteomes" id="UP000032534"/>
    </source>
</evidence>
<dbReference type="Gene3D" id="2.50.20.10">
    <property type="entry name" value="Lipoprotein localisation LolA/LolB/LppX"/>
    <property type="match status" value="1"/>
</dbReference>
<dbReference type="SUPFAM" id="SSF89392">
    <property type="entry name" value="Prokaryotic lipoproteins and lipoprotein localization factors"/>
    <property type="match status" value="1"/>
</dbReference>
<organism evidence="3 4">
    <name type="scientific">Paenibacillus terrae</name>
    <dbReference type="NCBI Taxonomy" id="159743"/>
    <lineage>
        <taxon>Bacteria</taxon>
        <taxon>Bacillati</taxon>
        <taxon>Bacillota</taxon>
        <taxon>Bacilli</taxon>
        <taxon>Bacillales</taxon>
        <taxon>Paenibacillaceae</taxon>
        <taxon>Paenibacillus</taxon>
    </lineage>
</organism>
<dbReference type="Proteomes" id="UP000032534">
    <property type="component" value="Unassembled WGS sequence"/>
</dbReference>
<dbReference type="EMBL" id="JTHP01000003">
    <property type="protein sequence ID" value="KJD47173.1"/>
    <property type="molecule type" value="Genomic_DNA"/>
</dbReference>
<feature type="compositionally biased region" description="Polar residues" evidence="1">
    <location>
        <begin position="297"/>
        <end position="308"/>
    </location>
</feature>
<feature type="region of interest" description="Disordered" evidence="1">
    <location>
        <begin position="208"/>
        <end position="320"/>
    </location>
</feature>
<reference evidence="3 4" key="1">
    <citation type="submission" date="2014-11" db="EMBL/GenBank/DDBJ databases">
        <title>Draft Genome Sequences of Paenibacillus polymyxa NRRL B-30509 and Paenibacillus terrae NRRL B-30644, Strains from a Poultry Environment that Produce Tridecaptin A and Paenicidins.</title>
        <authorList>
            <person name="van Belkum M.J."/>
            <person name="Lohans C.T."/>
            <person name="Vederas J.C."/>
        </authorList>
    </citation>
    <scope>NUCLEOTIDE SEQUENCE [LARGE SCALE GENOMIC DNA]</scope>
    <source>
        <strain evidence="3 4">NRRL B-30644</strain>
    </source>
</reference>
<evidence type="ECO:0000313" key="3">
    <source>
        <dbReference type="EMBL" id="KJD47173.1"/>
    </source>
</evidence>
<name>A0A0D7X819_9BACL</name>
<sequence length="440" mass="47154">MRRISWMLAMVMCVTLLLAGCGKKSADDVVKDLSDVVSDLNSYHGTALMTLHTGDTPQEYKVDISYRKPSYYRIAMTNEKKDVTQIVLRNDEGVFVLTPSLNKSFRFKSDWPNNQGQVYLYETLVRSIIGDASRQLASDDKSYVFDVAANYNSHALVRQKIWLSKNNYAPTQVQVSDANAKVVVDLKFDQFAFDTKFDKDSFDMERNMASGKTGKGNEGTPSAGAVDSSGQPDSSRTIDGTTGVISGEQGQVQGTAGEKAQQPSGEASMDGAATGDTSKPDSADATGSTDTEAKPDTASNTEAQQQTPGASDAATGTSAGTDAAEAVMGEFGLIEPSYTPAGVQIKDTPELEDNGTHAVMLRYSGTYNYTIVEARPKDRAVSLAAGELVDIGGSFAVLTGSEQQTMTWMNDGIEFRITSADLPVSEMIQIAASIQDQSGK</sequence>
<feature type="compositionally biased region" description="Polar residues" evidence="1">
    <location>
        <begin position="228"/>
        <end position="254"/>
    </location>
</feature>
<dbReference type="AlphaFoldDB" id="A0A0D7X819"/>
<evidence type="ECO:0000256" key="2">
    <source>
        <dbReference type="SAM" id="SignalP"/>
    </source>
</evidence>
<protein>
    <submittedName>
        <fullName evidence="3">Membrane protein</fullName>
    </submittedName>
</protein>
<proteinExistence type="predicted"/>
<keyword evidence="2" id="KW-0732">Signal</keyword>
<dbReference type="PROSITE" id="PS51257">
    <property type="entry name" value="PROKAR_LIPOPROTEIN"/>
    <property type="match status" value="1"/>
</dbReference>
<gene>
    <name evidence="3" type="ORF">QD47_03255</name>
</gene>
<dbReference type="InterPro" id="IPR029046">
    <property type="entry name" value="LolA/LolB/LppX"/>
</dbReference>
<dbReference type="PANTHER" id="PTHR37507:SF2">
    <property type="entry name" value="SPORULATION PROTEIN YDCC"/>
    <property type="match status" value="1"/>
</dbReference>
<feature type="signal peptide" evidence="2">
    <location>
        <begin position="1"/>
        <end position="26"/>
    </location>
</feature>